<comment type="caution">
    <text evidence="2">The sequence shown here is derived from an EMBL/GenBank/DDBJ whole genome shotgun (WGS) entry which is preliminary data.</text>
</comment>
<gene>
    <name evidence="2" type="ORF">PXH69_21925</name>
</gene>
<sequence>MSDQGTAHATFTLESAATSSTGGGEGSHDQRVGMRAMKAMYNRETKNLWIQHDDGSVDELGAAATKLIAYDKVAEAGYIRSTDWRLCGDGMPFREMVITPKPAQ</sequence>
<reference evidence="2" key="1">
    <citation type="submission" date="2023-02" db="EMBL/GenBank/DDBJ databases">
        <title>A novel hydrolase synthesized by Rhodococcus erythropolis HQ is responsible for the detoxification of Zearalenone.</title>
        <authorList>
            <person name="Hu J."/>
            <person name="Xu J."/>
        </authorList>
    </citation>
    <scope>NUCLEOTIDE SEQUENCE</scope>
    <source>
        <strain evidence="2">HQ</strain>
    </source>
</reference>
<name>A0AAW6LPA3_RHOSG</name>
<accession>A0AAW6LPA3</accession>
<protein>
    <submittedName>
        <fullName evidence="2">Uncharacterized protein</fullName>
    </submittedName>
</protein>
<proteinExistence type="predicted"/>
<feature type="compositionally biased region" description="Polar residues" evidence="1">
    <location>
        <begin position="1"/>
        <end position="13"/>
    </location>
</feature>
<organism evidence="2 3">
    <name type="scientific">Rhodococcus qingshengii</name>
    <dbReference type="NCBI Taxonomy" id="334542"/>
    <lineage>
        <taxon>Bacteria</taxon>
        <taxon>Bacillati</taxon>
        <taxon>Actinomycetota</taxon>
        <taxon>Actinomycetes</taxon>
        <taxon>Mycobacteriales</taxon>
        <taxon>Nocardiaceae</taxon>
        <taxon>Rhodococcus</taxon>
        <taxon>Rhodococcus erythropolis group</taxon>
    </lineage>
</organism>
<evidence type="ECO:0000313" key="3">
    <source>
        <dbReference type="Proteomes" id="UP001217325"/>
    </source>
</evidence>
<dbReference type="Proteomes" id="UP001217325">
    <property type="component" value="Unassembled WGS sequence"/>
</dbReference>
<evidence type="ECO:0000256" key="1">
    <source>
        <dbReference type="SAM" id="MobiDB-lite"/>
    </source>
</evidence>
<dbReference type="EMBL" id="JARDXE010000014">
    <property type="protein sequence ID" value="MDE8647638.1"/>
    <property type="molecule type" value="Genomic_DNA"/>
</dbReference>
<feature type="region of interest" description="Disordered" evidence="1">
    <location>
        <begin position="1"/>
        <end position="31"/>
    </location>
</feature>
<dbReference type="AlphaFoldDB" id="A0AAW6LPA3"/>
<evidence type="ECO:0000313" key="2">
    <source>
        <dbReference type="EMBL" id="MDE8647638.1"/>
    </source>
</evidence>